<proteinExistence type="predicted"/>
<evidence type="ECO:0000256" key="2">
    <source>
        <dbReference type="SAM" id="MobiDB-lite"/>
    </source>
</evidence>
<name>A0ABS2SX68_9BACI</name>
<sequence>MKKYWNQMLVAVLALGMFAACSDGDDEETTEDAEETTGVETNAEADNDGLEEGSGLVDRNTIDNNEADETDDSSPNLGEGSTEDQLDLTLGDTATIETTIELFEMTLDSVEVASEMDGEAPDLDVFVLADVTITNLADDPLDLEEAVEIFEITSNLEGGGYWPVSELYEVEVDTFIGELASGETASGEILFEGNEGDEHYIRVRSGLVAASGVKNQVTWTFDSAQ</sequence>
<feature type="signal peptide" evidence="3">
    <location>
        <begin position="1"/>
        <end position="19"/>
    </location>
</feature>
<accession>A0ABS2SX68</accession>
<reference evidence="4" key="1">
    <citation type="submission" date="2021-01" db="EMBL/GenBank/DDBJ databases">
        <title>Genomic Encyclopedia of Type Strains, Phase IV (KMG-IV): sequencing the most valuable type-strain genomes for metagenomic binning, comparative biology and taxonomic classification.</title>
        <authorList>
            <person name="Goeker M."/>
        </authorList>
    </citation>
    <scope>NUCLEOTIDE SEQUENCE</scope>
    <source>
        <strain evidence="4">DSM 21943</strain>
    </source>
</reference>
<dbReference type="RefSeq" id="WP_204466620.1">
    <property type="nucleotide sequence ID" value="NZ_JAFBCV010000008.1"/>
</dbReference>
<evidence type="ECO:0000313" key="5">
    <source>
        <dbReference type="Proteomes" id="UP001179280"/>
    </source>
</evidence>
<evidence type="ECO:0000256" key="1">
    <source>
        <dbReference type="ARBA" id="ARBA00022729"/>
    </source>
</evidence>
<dbReference type="Gene3D" id="2.60.40.1240">
    <property type="match status" value="1"/>
</dbReference>
<evidence type="ECO:0008006" key="6">
    <source>
        <dbReference type="Google" id="ProtNLM"/>
    </source>
</evidence>
<keyword evidence="1 3" id="KW-0732">Signal</keyword>
<comment type="caution">
    <text evidence="4">The sequence shown here is derived from an EMBL/GenBank/DDBJ whole genome shotgun (WGS) entry which is preliminary data.</text>
</comment>
<feature type="region of interest" description="Disordered" evidence="2">
    <location>
        <begin position="23"/>
        <end position="87"/>
    </location>
</feature>
<gene>
    <name evidence="4" type="ORF">JOC54_002635</name>
</gene>
<dbReference type="EMBL" id="JAFBCV010000008">
    <property type="protein sequence ID" value="MBM7839355.1"/>
    <property type="molecule type" value="Genomic_DNA"/>
</dbReference>
<evidence type="ECO:0000313" key="4">
    <source>
        <dbReference type="EMBL" id="MBM7839355.1"/>
    </source>
</evidence>
<dbReference type="Proteomes" id="UP001179280">
    <property type="component" value="Unassembled WGS sequence"/>
</dbReference>
<evidence type="ECO:0000256" key="3">
    <source>
        <dbReference type="SAM" id="SignalP"/>
    </source>
</evidence>
<organism evidence="4 5">
    <name type="scientific">Shouchella xiaoxiensis</name>
    <dbReference type="NCBI Taxonomy" id="766895"/>
    <lineage>
        <taxon>Bacteria</taxon>
        <taxon>Bacillati</taxon>
        <taxon>Bacillota</taxon>
        <taxon>Bacilli</taxon>
        <taxon>Bacillales</taxon>
        <taxon>Bacillaceae</taxon>
        <taxon>Shouchella</taxon>
    </lineage>
</organism>
<feature type="chain" id="PRO_5045134105" description="DUF4352 domain-containing protein" evidence="3">
    <location>
        <begin position="20"/>
        <end position="225"/>
    </location>
</feature>
<keyword evidence="5" id="KW-1185">Reference proteome</keyword>
<dbReference type="PROSITE" id="PS51257">
    <property type="entry name" value="PROKAR_LIPOPROTEIN"/>
    <property type="match status" value="1"/>
</dbReference>
<feature type="compositionally biased region" description="Acidic residues" evidence="2">
    <location>
        <begin position="23"/>
        <end position="51"/>
    </location>
</feature>
<dbReference type="InterPro" id="IPR029050">
    <property type="entry name" value="Immunoprotect_excell_Ig-like"/>
</dbReference>
<protein>
    <recommendedName>
        <fullName evidence="6">DUF4352 domain-containing protein</fullName>
    </recommendedName>
</protein>